<dbReference type="Proteomes" id="UP000002028">
    <property type="component" value="Chromosome"/>
</dbReference>
<dbReference type="HOGENOM" id="CLU_016599_1_2_10"/>
<dbReference type="InterPro" id="IPR037066">
    <property type="entry name" value="Plug_dom_sf"/>
</dbReference>
<protein>
    <submittedName>
        <fullName evidence="2">TonB-dependent receptor plug</fullName>
    </submittedName>
</protein>
<dbReference type="Pfam" id="PF13620">
    <property type="entry name" value="CarboxypepD_reg"/>
    <property type="match status" value="1"/>
</dbReference>
<dbReference type="STRING" id="504472.Slin_2376"/>
<keyword evidence="3" id="KW-1185">Reference proteome</keyword>
<accession>D2QFM2</accession>
<feature type="chain" id="PRO_5003035271" evidence="1">
    <location>
        <begin position="25"/>
        <end position="797"/>
    </location>
</feature>
<organism evidence="2 3">
    <name type="scientific">Spirosoma linguale (strain ATCC 33905 / DSM 74 / LMG 10896 / Claus 1)</name>
    <dbReference type="NCBI Taxonomy" id="504472"/>
    <lineage>
        <taxon>Bacteria</taxon>
        <taxon>Pseudomonadati</taxon>
        <taxon>Bacteroidota</taxon>
        <taxon>Cytophagia</taxon>
        <taxon>Cytophagales</taxon>
        <taxon>Cytophagaceae</taxon>
        <taxon>Spirosoma</taxon>
    </lineage>
</organism>
<keyword evidence="2" id="KW-0675">Receptor</keyword>
<dbReference type="EMBL" id="CP001769">
    <property type="protein sequence ID" value="ADB38396.1"/>
    <property type="molecule type" value="Genomic_DNA"/>
</dbReference>
<proteinExistence type="predicted"/>
<dbReference type="SUPFAM" id="SSF49464">
    <property type="entry name" value="Carboxypeptidase regulatory domain-like"/>
    <property type="match status" value="1"/>
</dbReference>
<keyword evidence="1" id="KW-0732">Signal</keyword>
<dbReference type="KEGG" id="sli:Slin_2376"/>
<name>D2QFM2_SPILD</name>
<dbReference type="Gene3D" id="2.60.40.1120">
    <property type="entry name" value="Carboxypeptidase-like, regulatory domain"/>
    <property type="match status" value="1"/>
</dbReference>
<dbReference type="eggNOG" id="COG1629">
    <property type="taxonomic scope" value="Bacteria"/>
</dbReference>
<dbReference type="SUPFAM" id="SSF56935">
    <property type="entry name" value="Porins"/>
    <property type="match status" value="1"/>
</dbReference>
<sequence>MTFMLPDLRHKLLLFLLLPAVLHAQSFTQTIRGTVVDQSLQTPLPGTTVMLLTSTPLKGTSTDASGQFRLTQVPVGRQSLQISVVGYKTATLQNITVDAGKELVLSISLEEAVSQLSEITVKPTIDKDKPLNEMAAVSARTFSVEETQKFAAAVNDPARMATAYAGVVGADDGGNSIVIRGNAPNGLLWRMEGVEIPNPNHFSSLGTAGGGISILSAQLLANSDFLTGAFPAEYGNALSGVFDLKLRRGNTAKREYTLQAGVLGVDLAAEGPITKGYGGSFLINYRYSTLGLISKLGIDIGTGDRVFQDLSFNVYLPTHKAGAFTLFGFGGLSSSKINALTDSTKWTSDYDGYNEDFRANTGAVGLTHTLPIGRKALLKTVLLASGYENRYQSSRLEPTFDYAPSQRNDESFLTQKRILSTTLTYKLNPRHTFRTGLIGTQLRYDLSQKSWEAEQQRLLTRVRVTDHTSTLQAFGQWNYRLSEQLTMNAGVHYLYLALNGTSAFEPRGSVRWAFATNKSLSLGYGLHSQLQNPATYFVVPAESPGSTPSSNRNLGFSRSHHYVLAYDQRLNGRSDAPPLRLKVETYYQHLFNIPVSARQRDAFSIINRFDGFTDRSLANNGIGRNYGLELTLEQFLIQTASGNNVYFLLSSSLYNSEYQGADGIWRSTRWNGRHAQSLLMGKEWVSGANVFGVNLKMSYYGGYRYTPVDIAESKRLSETVYVDNQSFTQQLPDYFRPDIRLSWKKNRPSSTRTLSLDLQNAVNRRNVFGYYYDPASGLVRTSYASGLIPVLSYRVVF</sequence>
<dbReference type="Gene3D" id="2.170.130.10">
    <property type="entry name" value="TonB-dependent receptor, plug domain"/>
    <property type="match status" value="1"/>
</dbReference>
<evidence type="ECO:0000313" key="3">
    <source>
        <dbReference type="Proteomes" id="UP000002028"/>
    </source>
</evidence>
<gene>
    <name evidence="2" type="ordered locus">Slin_2376</name>
</gene>
<evidence type="ECO:0000313" key="2">
    <source>
        <dbReference type="EMBL" id="ADB38396.1"/>
    </source>
</evidence>
<dbReference type="InterPro" id="IPR008969">
    <property type="entry name" value="CarboxyPept-like_regulatory"/>
</dbReference>
<evidence type="ECO:0000256" key="1">
    <source>
        <dbReference type="SAM" id="SignalP"/>
    </source>
</evidence>
<feature type="signal peptide" evidence="1">
    <location>
        <begin position="1"/>
        <end position="24"/>
    </location>
</feature>
<dbReference type="AlphaFoldDB" id="D2QFM2"/>
<reference evidence="2 3" key="1">
    <citation type="journal article" date="2010" name="Stand. Genomic Sci.">
        <title>Complete genome sequence of Spirosoma linguale type strain (1).</title>
        <authorList>
            <person name="Lail K."/>
            <person name="Sikorski J."/>
            <person name="Saunders E."/>
            <person name="Lapidus A."/>
            <person name="Glavina Del Rio T."/>
            <person name="Copeland A."/>
            <person name="Tice H."/>
            <person name="Cheng J.-F."/>
            <person name="Lucas S."/>
            <person name="Nolan M."/>
            <person name="Bruce D."/>
            <person name="Goodwin L."/>
            <person name="Pitluck S."/>
            <person name="Ivanova N."/>
            <person name="Mavromatis K."/>
            <person name="Ovchinnikova G."/>
            <person name="Pati A."/>
            <person name="Chen A."/>
            <person name="Palaniappan K."/>
            <person name="Land M."/>
            <person name="Hauser L."/>
            <person name="Chang Y.-J."/>
            <person name="Jeffries C.D."/>
            <person name="Chain P."/>
            <person name="Brettin T."/>
            <person name="Detter J.C."/>
            <person name="Schuetze A."/>
            <person name="Rohde M."/>
            <person name="Tindall B.J."/>
            <person name="Goeker M."/>
            <person name="Bristow J."/>
            <person name="Eisen J.A."/>
            <person name="Markowitz V."/>
            <person name="Hugenholtz P."/>
            <person name="Kyrpides N.C."/>
            <person name="Klenk H.-P."/>
            <person name="Chen F."/>
        </authorList>
    </citation>
    <scope>NUCLEOTIDE SEQUENCE [LARGE SCALE GENOMIC DNA]</scope>
    <source>
        <strain evidence="3">ATCC 33905 / DSM 74 / LMG 10896 / Claus 1</strain>
    </source>
</reference>